<reference evidence="2" key="1">
    <citation type="journal article" date="2019" name="Int. J. Syst. Evol. Microbiol.">
        <title>The Global Catalogue of Microorganisms (GCM) 10K type strain sequencing project: providing services to taxonomists for standard genome sequencing and annotation.</title>
        <authorList>
            <consortium name="The Broad Institute Genomics Platform"/>
            <consortium name="The Broad Institute Genome Sequencing Center for Infectious Disease"/>
            <person name="Wu L."/>
            <person name="Ma J."/>
        </authorList>
    </citation>
    <scope>NUCLEOTIDE SEQUENCE [LARGE SCALE GENOMIC DNA]</scope>
    <source>
        <strain evidence="2">JCM 17841</strain>
    </source>
</reference>
<sequence length="66" mass="7682">MNVFSYAELYPIWQRATEQQARADSVLVYFARLIRLSSVKIVWFKAPAFCLTELRGSRSRNVAKID</sequence>
<gene>
    <name evidence="1" type="ORF">GCM10023172_00070</name>
</gene>
<proteinExistence type="predicted"/>
<organism evidence="1 2">
    <name type="scientific">Hymenobacter ginsengisoli</name>
    <dbReference type="NCBI Taxonomy" id="1051626"/>
    <lineage>
        <taxon>Bacteria</taxon>
        <taxon>Pseudomonadati</taxon>
        <taxon>Bacteroidota</taxon>
        <taxon>Cytophagia</taxon>
        <taxon>Cytophagales</taxon>
        <taxon>Hymenobacteraceae</taxon>
        <taxon>Hymenobacter</taxon>
    </lineage>
</organism>
<evidence type="ECO:0000313" key="2">
    <source>
        <dbReference type="Proteomes" id="UP001501243"/>
    </source>
</evidence>
<comment type="caution">
    <text evidence="1">The sequence shown here is derived from an EMBL/GenBank/DDBJ whole genome shotgun (WGS) entry which is preliminary data.</text>
</comment>
<dbReference type="Proteomes" id="UP001501243">
    <property type="component" value="Unassembled WGS sequence"/>
</dbReference>
<keyword evidence="2" id="KW-1185">Reference proteome</keyword>
<evidence type="ECO:0000313" key="1">
    <source>
        <dbReference type="EMBL" id="GAA4492634.1"/>
    </source>
</evidence>
<accession>A0ABP8PWN1</accession>
<name>A0ABP8PWN1_9BACT</name>
<protein>
    <submittedName>
        <fullName evidence="1">Uncharacterized protein</fullName>
    </submittedName>
</protein>
<dbReference type="EMBL" id="BAABGQ010000001">
    <property type="protein sequence ID" value="GAA4492634.1"/>
    <property type="molecule type" value="Genomic_DNA"/>
</dbReference>